<evidence type="ECO:0000313" key="2">
    <source>
        <dbReference type="Proteomes" id="UP001281614"/>
    </source>
</evidence>
<sequence>MEHTPADQSEEASWKARLNRLNHDLAKSEFAQTLNVNDFKTFDAALRNLFVAYSKSPLQRLATSLEPHFDHVRSFHVALSATIQQSAVASSIWSASLAVIECTCRHVSYMEETFESLARFYQTFPMFTRYINLFSSSPSLRLCHVVQNLFSSASRRSLKSILKRWDDQTTAFEEHAKLAFRERTYFTGRALFLSELHETLSRNAFGNPAEPRSCLIHAMGGMGKTQSALAYGFQFERYYDYRFWIRSETPDLLTDSFASVATILGINTTAPNCFNFVKEWMENTDSSWLVIFDNVEKETISAVESLLPSHVSSSRPSAIILTSQFEQHKHIVRHSIALKSLSTEESVQLLLKCLRHDPQEVSNDDQRLLEEVSELLGGFPMGVAHVGGYISESKHSLRSFRDFFRTRWQERVWEEDSVISQHDKRLGIIWDLALDELPPKARKLIHIMAYLNPDVIPEDWIENDIAKNPDWGEDENLK</sequence>
<gene>
    <name evidence="1" type="ORF">CKAH01_10133</name>
</gene>
<dbReference type="PANTHER" id="PTHR47691">
    <property type="entry name" value="REGULATOR-RELATED"/>
    <property type="match status" value="1"/>
</dbReference>
<proteinExistence type="predicted"/>
<dbReference type="GO" id="GO:0043531">
    <property type="term" value="F:ADP binding"/>
    <property type="evidence" value="ECO:0007669"/>
    <property type="project" value="InterPro"/>
</dbReference>
<organism evidence="1 2">
    <name type="scientific">Colletotrichum kahawae</name>
    <name type="common">Coffee berry disease fungus</name>
    <dbReference type="NCBI Taxonomy" id="34407"/>
    <lineage>
        <taxon>Eukaryota</taxon>
        <taxon>Fungi</taxon>
        <taxon>Dikarya</taxon>
        <taxon>Ascomycota</taxon>
        <taxon>Pezizomycotina</taxon>
        <taxon>Sordariomycetes</taxon>
        <taxon>Hypocreomycetidae</taxon>
        <taxon>Glomerellales</taxon>
        <taxon>Glomerellaceae</taxon>
        <taxon>Colletotrichum</taxon>
        <taxon>Colletotrichum gloeosporioides species complex</taxon>
    </lineage>
</organism>
<protein>
    <submittedName>
        <fullName evidence="1">Transcriptional xre family</fullName>
    </submittedName>
</protein>
<keyword evidence="2" id="KW-1185">Reference proteome</keyword>
<reference evidence="1" key="1">
    <citation type="submission" date="2023-02" db="EMBL/GenBank/DDBJ databases">
        <title>Colletotrichum kahawae CIFC_Que2 genome sequencing and assembly.</title>
        <authorList>
            <person name="Baroncelli R."/>
        </authorList>
    </citation>
    <scope>NUCLEOTIDE SEQUENCE</scope>
    <source>
        <strain evidence="1">CIFC_Que2</strain>
    </source>
</reference>
<comment type="caution">
    <text evidence="1">The sequence shown here is derived from an EMBL/GenBank/DDBJ whole genome shotgun (WGS) entry which is preliminary data.</text>
</comment>
<dbReference type="EMBL" id="VYYT01000777">
    <property type="protein sequence ID" value="KAK2729450.1"/>
    <property type="molecule type" value="Genomic_DNA"/>
</dbReference>
<dbReference type="SUPFAM" id="SSF52540">
    <property type="entry name" value="P-loop containing nucleoside triphosphate hydrolases"/>
    <property type="match status" value="1"/>
</dbReference>
<dbReference type="AlphaFoldDB" id="A0AAE0CXL2"/>
<dbReference type="InterPro" id="IPR027417">
    <property type="entry name" value="P-loop_NTPase"/>
</dbReference>
<accession>A0AAE0CXL2</accession>
<evidence type="ECO:0000313" key="1">
    <source>
        <dbReference type="EMBL" id="KAK2729450.1"/>
    </source>
</evidence>
<dbReference type="Gene3D" id="3.40.50.300">
    <property type="entry name" value="P-loop containing nucleotide triphosphate hydrolases"/>
    <property type="match status" value="1"/>
</dbReference>
<dbReference type="Proteomes" id="UP001281614">
    <property type="component" value="Unassembled WGS sequence"/>
</dbReference>
<dbReference type="PANTHER" id="PTHR47691:SF3">
    <property type="entry name" value="HTH-TYPE TRANSCRIPTIONAL REGULATOR RV0890C-RELATED"/>
    <property type="match status" value="1"/>
</dbReference>
<name>A0AAE0CXL2_COLKA</name>